<dbReference type="InterPro" id="IPR011991">
    <property type="entry name" value="ArsR-like_HTH"/>
</dbReference>
<dbReference type="Proteomes" id="UP001228139">
    <property type="component" value="Chromosome"/>
</dbReference>
<dbReference type="Gene3D" id="1.10.10.10">
    <property type="entry name" value="Winged helix-like DNA-binding domain superfamily/Winged helix DNA-binding domain"/>
    <property type="match status" value="1"/>
</dbReference>
<evidence type="ECO:0000313" key="6">
    <source>
        <dbReference type="Proteomes" id="UP001228139"/>
    </source>
</evidence>
<dbReference type="GO" id="GO:0003700">
    <property type="term" value="F:DNA-binding transcription factor activity"/>
    <property type="evidence" value="ECO:0007669"/>
    <property type="project" value="InterPro"/>
</dbReference>
<dbReference type="KEGG" id="epi:Q3V30_15445"/>
<dbReference type="PROSITE" id="PS50987">
    <property type="entry name" value="HTH_ARSR_2"/>
    <property type="match status" value="1"/>
</dbReference>
<reference evidence="5 6" key="1">
    <citation type="submission" date="2023-07" db="EMBL/GenBank/DDBJ databases">
        <title>Pathogenic bacteria of pear tree diseases.</title>
        <authorList>
            <person name="Zhang Z."/>
            <person name="He L."/>
            <person name="Huang R."/>
        </authorList>
    </citation>
    <scope>NUCLEOTIDE SEQUENCE [LARGE SCALE GENOMIC DNA]</scope>
    <source>
        <strain evidence="5 6">DE2</strain>
    </source>
</reference>
<evidence type="ECO:0000256" key="3">
    <source>
        <dbReference type="ARBA" id="ARBA00023163"/>
    </source>
</evidence>
<gene>
    <name evidence="5" type="ORF">Q3V30_15445</name>
</gene>
<dbReference type="InterPro" id="IPR001845">
    <property type="entry name" value="HTH_ArsR_DNA-bd_dom"/>
</dbReference>
<dbReference type="InterPro" id="IPR036388">
    <property type="entry name" value="WH-like_DNA-bd_sf"/>
</dbReference>
<keyword evidence="3" id="KW-0804">Transcription</keyword>
<evidence type="ECO:0000259" key="4">
    <source>
        <dbReference type="PROSITE" id="PS50987"/>
    </source>
</evidence>
<dbReference type="PANTHER" id="PTHR33154:SF12">
    <property type="entry name" value="TRANSCRIPTIONAL REGULATORY PROTEIN"/>
    <property type="match status" value="1"/>
</dbReference>
<dbReference type="InterPro" id="IPR051081">
    <property type="entry name" value="HTH_MetalResp_TranReg"/>
</dbReference>
<accession>A0AA50DJ36</accession>
<feature type="domain" description="HTH arsR-type" evidence="4">
    <location>
        <begin position="5"/>
        <end position="103"/>
    </location>
</feature>
<name>A0AA50DJ36_9GAMM</name>
<protein>
    <submittedName>
        <fullName evidence="5">Helix-turn-helix domain-containing protein</fullName>
    </submittedName>
</protein>
<keyword evidence="6" id="KW-1185">Reference proteome</keyword>
<evidence type="ECO:0000313" key="5">
    <source>
        <dbReference type="EMBL" id="WLS77852.1"/>
    </source>
</evidence>
<proteinExistence type="predicted"/>
<keyword evidence="2" id="KW-0238">DNA-binding</keyword>
<dbReference type="SMART" id="SM00418">
    <property type="entry name" value="HTH_ARSR"/>
    <property type="match status" value="1"/>
</dbReference>
<dbReference type="InterPro" id="IPR036390">
    <property type="entry name" value="WH_DNA-bd_sf"/>
</dbReference>
<dbReference type="Pfam" id="PF12840">
    <property type="entry name" value="HTH_20"/>
    <property type="match status" value="1"/>
</dbReference>
<keyword evidence="1" id="KW-0805">Transcription regulation</keyword>
<evidence type="ECO:0000256" key="2">
    <source>
        <dbReference type="ARBA" id="ARBA00023125"/>
    </source>
</evidence>
<dbReference type="RefSeq" id="WP_306207132.1">
    <property type="nucleotide sequence ID" value="NZ_CP132353.1"/>
</dbReference>
<dbReference type="PANTHER" id="PTHR33154">
    <property type="entry name" value="TRANSCRIPTIONAL REGULATOR, ARSR FAMILY"/>
    <property type="match status" value="1"/>
</dbReference>
<sequence>MTKVKRENHPLVLATVLKALSDPTRLKIIQELIIDEVGAERHCTSFSGLADVARATRSHHFKTLREAGLVSLIDRGNVLLAQLRRDEIEKTYPGLLDILVSERLHS</sequence>
<dbReference type="PRINTS" id="PR00778">
    <property type="entry name" value="HTHARSR"/>
</dbReference>
<organism evidence="5 6">
    <name type="scientific">Erwinia pyri</name>
    <dbReference type="NCBI Taxonomy" id="3062598"/>
    <lineage>
        <taxon>Bacteria</taxon>
        <taxon>Pseudomonadati</taxon>
        <taxon>Pseudomonadota</taxon>
        <taxon>Gammaproteobacteria</taxon>
        <taxon>Enterobacterales</taxon>
        <taxon>Erwiniaceae</taxon>
        <taxon>Erwinia</taxon>
    </lineage>
</organism>
<dbReference type="GO" id="GO:0003677">
    <property type="term" value="F:DNA binding"/>
    <property type="evidence" value="ECO:0007669"/>
    <property type="project" value="UniProtKB-KW"/>
</dbReference>
<dbReference type="CDD" id="cd00090">
    <property type="entry name" value="HTH_ARSR"/>
    <property type="match status" value="1"/>
</dbReference>
<evidence type="ECO:0000256" key="1">
    <source>
        <dbReference type="ARBA" id="ARBA00023015"/>
    </source>
</evidence>
<dbReference type="SUPFAM" id="SSF46785">
    <property type="entry name" value="Winged helix' DNA-binding domain"/>
    <property type="match status" value="1"/>
</dbReference>
<dbReference type="AlphaFoldDB" id="A0AA50DJ36"/>
<dbReference type="EMBL" id="CP132353">
    <property type="protein sequence ID" value="WLS77852.1"/>
    <property type="molecule type" value="Genomic_DNA"/>
</dbReference>